<dbReference type="PANTHER" id="PTHR46509">
    <property type="entry name" value="PHOSPHOADENOSINE PHOSPHOSULFATE REDUCTASE"/>
    <property type="match status" value="1"/>
</dbReference>
<keyword evidence="2" id="KW-0560">Oxidoreductase</keyword>
<evidence type="ECO:0000313" key="8">
    <source>
        <dbReference type="Proteomes" id="UP000241890"/>
    </source>
</evidence>
<dbReference type="SUPFAM" id="SSF52402">
    <property type="entry name" value="Adenine nucleotide alpha hydrolases-like"/>
    <property type="match status" value="1"/>
</dbReference>
<protein>
    <submittedName>
        <fullName evidence="7">Phosphoadenosine phosphosulfate reductase</fullName>
    </submittedName>
</protein>
<proteinExistence type="inferred from homology"/>
<dbReference type="AlphaFoldDB" id="A0A2R5GUJ9"/>
<gene>
    <name evidence="7" type="ORF">FCC1311_096612</name>
</gene>
<comment type="pathway">
    <text evidence="3">Sulfur metabolism; hydrogen sulfide biosynthesis; sulfite from sulfate.</text>
</comment>
<feature type="compositionally biased region" description="Low complexity" evidence="5">
    <location>
        <begin position="325"/>
        <end position="340"/>
    </location>
</feature>
<dbReference type="InParanoid" id="A0A2R5GUJ9"/>
<dbReference type="InterPro" id="IPR004511">
    <property type="entry name" value="PAPS/APS_Rdtase"/>
</dbReference>
<dbReference type="GO" id="GO:0005737">
    <property type="term" value="C:cytoplasm"/>
    <property type="evidence" value="ECO:0007669"/>
    <property type="project" value="TreeGrafter"/>
</dbReference>
<evidence type="ECO:0000313" key="7">
    <source>
        <dbReference type="EMBL" id="GBG33438.1"/>
    </source>
</evidence>
<dbReference type="Proteomes" id="UP000241890">
    <property type="component" value="Unassembled WGS sequence"/>
</dbReference>
<evidence type="ECO:0000256" key="2">
    <source>
        <dbReference type="ARBA" id="ARBA00023002"/>
    </source>
</evidence>
<evidence type="ECO:0000256" key="5">
    <source>
        <dbReference type="SAM" id="MobiDB-lite"/>
    </source>
</evidence>
<feature type="domain" description="Phosphoadenosine phosphosulphate reductase" evidence="6">
    <location>
        <begin position="113"/>
        <end position="289"/>
    </location>
</feature>
<dbReference type="NCBIfam" id="TIGR00434">
    <property type="entry name" value="cysH"/>
    <property type="match status" value="1"/>
</dbReference>
<keyword evidence="4" id="KW-0175">Coiled coil</keyword>
<dbReference type="EMBL" id="BEYU01000155">
    <property type="protein sequence ID" value="GBG33438.1"/>
    <property type="molecule type" value="Genomic_DNA"/>
</dbReference>
<dbReference type="PANTHER" id="PTHR46509:SF1">
    <property type="entry name" value="PHOSPHOADENOSINE PHOSPHOSULFATE REDUCTASE"/>
    <property type="match status" value="1"/>
</dbReference>
<organism evidence="7 8">
    <name type="scientific">Hondaea fermentalgiana</name>
    <dbReference type="NCBI Taxonomy" id="2315210"/>
    <lineage>
        <taxon>Eukaryota</taxon>
        <taxon>Sar</taxon>
        <taxon>Stramenopiles</taxon>
        <taxon>Bigyra</taxon>
        <taxon>Labyrinthulomycetes</taxon>
        <taxon>Thraustochytrida</taxon>
        <taxon>Thraustochytriidae</taxon>
        <taxon>Hondaea</taxon>
    </lineage>
</organism>
<sequence length="533" mass="58388">MYRASTSLARTAVRKRAFSVAGRTWRSTASKDVVRGFSASTLSSGGVNGAGLDQKNRRRQQKLSTAAAALHQAPSPEHDTVSELERMNGELSSLEQDPLSVLRWALEEFDGRLAMSTSFGIQSAVLLHLATQVKPDIPVVWVDTGYLPPETYQYAETLRETLNLNLTVSTNSQWSAARMEALYGKLWEAEDAESHSLYGRLTKVEPMQAGLESLEPNPLVLLSGLRASQTKARANMKPIGFQQGRFKLLPMLRMTDDDVADYMDRFDLPAHPLQAKGYATVGDWHSSRPVQEGEDPRNTRFGGKFQECGLHVESHEPVETPAPAPSVAVAAKPAKASKPAQPEVLKPESLEKTGVKALALTRHHPETDIACIMVKKLTEDGSYCRKCNDVAEKIVKDSVEDWIGYTAVADVLDPSSEGAVLAKHFGVATAPFFLVRDAETESADGEWKVVRSYLQLRKQLEKAADHKLATVEAATPEAHAKAEHDPALLEAKVNFDSLKAEIAKLQVELREKQNAAIAAEKQVHGRAAELGLE</sequence>
<evidence type="ECO:0000256" key="4">
    <source>
        <dbReference type="SAM" id="Coils"/>
    </source>
</evidence>
<dbReference type="HAMAP" id="MF_00063">
    <property type="entry name" value="CysH"/>
    <property type="match status" value="1"/>
</dbReference>
<dbReference type="InterPro" id="IPR014729">
    <property type="entry name" value="Rossmann-like_a/b/a_fold"/>
</dbReference>
<reference evidence="7 8" key="1">
    <citation type="submission" date="2017-12" db="EMBL/GenBank/DDBJ databases">
        <title>Sequencing, de novo assembly and annotation of complete genome of a new Thraustochytrid species, strain FCC1311.</title>
        <authorList>
            <person name="Sedici K."/>
            <person name="Godart F."/>
            <person name="Aiese Cigliano R."/>
            <person name="Sanseverino W."/>
            <person name="Barakat M."/>
            <person name="Ortet P."/>
            <person name="Marechal E."/>
            <person name="Cagnac O."/>
            <person name="Amato A."/>
        </authorList>
    </citation>
    <scope>NUCLEOTIDE SEQUENCE [LARGE SCALE GENOMIC DNA]</scope>
</reference>
<dbReference type="Pfam" id="PF01507">
    <property type="entry name" value="PAPS_reduct"/>
    <property type="match status" value="1"/>
</dbReference>
<accession>A0A2R5GUJ9</accession>
<feature type="region of interest" description="Disordered" evidence="5">
    <location>
        <begin position="317"/>
        <end position="348"/>
    </location>
</feature>
<evidence type="ECO:0000256" key="1">
    <source>
        <dbReference type="ARBA" id="ARBA00009732"/>
    </source>
</evidence>
<dbReference type="Gene3D" id="3.40.50.620">
    <property type="entry name" value="HUPs"/>
    <property type="match status" value="1"/>
</dbReference>
<dbReference type="OrthoDB" id="7869097at2759"/>
<name>A0A2R5GUJ9_9STRA</name>
<feature type="coiled-coil region" evidence="4">
    <location>
        <begin position="488"/>
        <end position="522"/>
    </location>
</feature>
<dbReference type="NCBIfam" id="NF002537">
    <property type="entry name" value="PRK02090.1"/>
    <property type="match status" value="1"/>
</dbReference>
<dbReference type="InterPro" id="IPR002500">
    <property type="entry name" value="PAPS_reduct_dom"/>
</dbReference>
<dbReference type="GO" id="GO:0004604">
    <property type="term" value="F:phosphoadenylyl-sulfate reductase (thioredoxin) activity"/>
    <property type="evidence" value="ECO:0007669"/>
    <property type="project" value="InterPro"/>
</dbReference>
<dbReference type="CDD" id="cd23945">
    <property type="entry name" value="PAPS_reductase"/>
    <property type="match status" value="1"/>
</dbReference>
<dbReference type="GO" id="GO:0019379">
    <property type="term" value="P:sulfate assimilation, phosphoadenylyl sulfate reduction by phosphoadenylyl-sulfate reductase (thioredoxin)"/>
    <property type="evidence" value="ECO:0007669"/>
    <property type="project" value="InterPro"/>
</dbReference>
<evidence type="ECO:0000259" key="6">
    <source>
        <dbReference type="Pfam" id="PF01507"/>
    </source>
</evidence>
<keyword evidence="8" id="KW-1185">Reference proteome</keyword>
<comment type="caution">
    <text evidence="7">The sequence shown here is derived from an EMBL/GenBank/DDBJ whole genome shotgun (WGS) entry which is preliminary data.</text>
</comment>
<evidence type="ECO:0000256" key="3">
    <source>
        <dbReference type="ARBA" id="ARBA00024327"/>
    </source>
</evidence>
<comment type="similarity">
    <text evidence="1">Belongs to the PAPS reductase family. CysH subfamily.</text>
</comment>